<reference evidence="1 2" key="1">
    <citation type="journal article" date="2014" name="Int. J. Syst. Evol. Microbiol.">
        <title>Leptospira mayottensis sp. nov., a pathogenic species of the genus Leptospira isolated from humans.</title>
        <authorList>
            <person name="Bourhy P."/>
            <person name="Collet L."/>
            <person name="Brisse S."/>
            <person name="Picardeau M."/>
        </authorList>
    </citation>
    <scope>NUCLEOTIDE SEQUENCE [LARGE SCALE GENOMIC DNA]</scope>
    <source>
        <strain evidence="1 2">200901122</strain>
    </source>
</reference>
<name>A0AA87MMG1_9LEPT</name>
<proteinExistence type="predicted"/>
<comment type="caution">
    <text evidence="1">The sequence shown here is derived from an EMBL/GenBank/DDBJ whole genome shotgun (WGS) entry which is preliminary data.</text>
</comment>
<evidence type="ECO:0000313" key="1">
    <source>
        <dbReference type="EMBL" id="EKR98885.1"/>
    </source>
</evidence>
<dbReference type="AlphaFoldDB" id="A0AA87MMG1"/>
<dbReference type="Proteomes" id="UP000001343">
    <property type="component" value="Unassembled WGS sequence"/>
</dbReference>
<organism evidence="1 2">
    <name type="scientific">Leptospira mayottensis 200901122</name>
    <dbReference type="NCBI Taxonomy" id="1193010"/>
    <lineage>
        <taxon>Bacteria</taxon>
        <taxon>Pseudomonadati</taxon>
        <taxon>Spirochaetota</taxon>
        <taxon>Spirochaetia</taxon>
        <taxon>Leptospirales</taxon>
        <taxon>Leptospiraceae</taxon>
        <taxon>Leptospira</taxon>
    </lineage>
</organism>
<dbReference type="EMBL" id="AKWM02000065">
    <property type="protein sequence ID" value="EKR98885.1"/>
    <property type="molecule type" value="Genomic_DNA"/>
</dbReference>
<sequence length="65" mass="7729">MRTKLNGSFLRIPVAFVENSEFEHDHVFVGENQKKNSDYQESSGNEFVSKRDLERDWNRYDGDLF</sequence>
<evidence type="ECO:0000313" key="2">
    <source>
        <dbReference type="Proteomes" id="UP000001343"/>
    </source>
</evidence>
<gene>
    <name evidence="1" type="ORF">LEP1GSC125_2361</name>
</gene>
<protein>
    <submittedName>
        <fullName evidence="1">Uncharacterized protein</fullName>
    </submittedName>
</protein>
<accession>A0AA87MMG1</accession>